<gene>
    <name evidence="2" type="ORF">F965_02603</name>
</gene>
<dbReference type="PROSITE" id="PS51257">
    <property type="entry name" value="PROKAR_LIPOPROTEIN"/>
    <property type="match status" value="1"/>
</dbReference>
<comment type="caution">
    <text evidence="2">The sequence shown here is derived from an EMBL/GenBank/DDBJ whole genome shotgun (WGS) entry which is preliminary data.</text>
</comment>
<organism evidence="2 3">
    <name type="scientific">Acinetobacter schindleri NIPH 900</name>
    <dbReference type="NCBI Taxonomy" id="1217675"/>
    <lineage>
        <taxon>Bacteria</taxon>
        <taxon>Pseudomonadati</taxon>
        <taxon>Pseudomonadota</taxon>
        <taxon>Gammaproteobacteria</taxon>
        <taxon>Moraxellales</taxon>
        <taxon>Moraxellaceae</taxon>
        <taxon>Acinetobacter</taxon>
    </lineage>
</organism>
<keyword evidence="3" id="KW-1185">Reference proteome</keyword>
<feature type="chain" id="PRO_5004136396" description="PEGA domain-containing protein" evidence="1">
    <location>
        <begin position="23"/>
        <end position="125"/>
    </location>
</feature>
<dbReference type="EMBL" id="APPI01000023">
    <property type="protein sequence ID" value="ENV12040.1"/>
    <property type="molecule type" value="Genomic_DNA"/>
</dbReference>
<dbReference type="PATRIC" id="fig|1217675.3.peg.2519"/>
<proteinExistence type="predicted"/>
<dbReference type="RefSeq" id="WP_004809758.1">
    <property type="nucleotide sequence ID" value="NZ_KB849444.1"/>
</dbReference>
<reference evidence="2 3" key="1">
    <citation type="submission" date="2013-02" db="EMBL/GenBank/DDBJ databases">
        <title>The Genome Sequence of Acinetobacter schindleri NIPH 900.</title>
        <authorList>
            <consortium name="The Broad Institute Genome Sequencing Platform"/>
            <consortium name="The Broad Institute Genome Sequencing Center for Infectious Disease"/>
            <person name="Cerqueira G."/>
            <person name="Feldgarden M."/>
            <person name="Courvalin P."/>
            <person name="Perichon B."/>
            <person name="Grillot-Courvalin C."/>
            <person name="Clermont D."/>
            <person name="Rocha E."/>
            <person name="Yoon E.-J."/>
            <person name="Nemec A."/>
            <person name="Walker B."/>
            <person name="Young S.K."/>
            <person name="Zeng Q."/>
            <person name="Gargeya S."/>
            <person name="Fitzgerald M."/>
            <person name="Haas B."/>
            <person name="Abouelleil A."/>
            <person name="Alvarado L."/>
            <person name="Arachchi H.M."/>
            <person name="Berlin A.M."/>
            <person name="Chapman S.B."/>
            <person name="Dewar J."/>
            <person name="Goldberg J."/>
            <person name="Griggs A."/>
            <person name="Gujja S."/>
            <person name="Hansen M."/>
            <person name="Howarth C."/>
            <person name="Imamovic A."/>
            <person name="Larimer J."/>
            <person name="McCowan C."/>
            <person name="Murphy C."/>
            <person name="Neiman D."/>
            <person name="Pearson M."/>
            <person name="Priest M."/>
            <person name="Roberts A."/>
            <person name="Saif S."/>
            <person name="Shea T."/>
            <person name="Sisk P."/>
            <person name="Sykes S."/>
            <person name="Wortman J."/>
            <person name="Nusbaum C."/>
            <person name="Birren B."/>
        </authorList>
    </citation>
    <scope>NUCLEOTIDE SEQUENCE [LARGE SCALE GENOMIC DNA]</scope>
    <source>
        <strain evidence="2 3">NIPH 900</strain>
    </source>
</reference>
<protein>
    <recommendedName>
        <fullName evidence="4">PEGA domain-containing protein</fullName>
    </recommendedName>
</protein>
<dbReference type="AlphaFoldDB" id="N8XYC9"/>
<evidence type="ECO:0000256" key="1">
    <source>
        <dbReference type="SAM" id="SignalP"/>
    </source>
</evidence>
<evidence type="ECO:0000313" key="2">
    <source>
        <dbReference type="EMBL" id="ENV12040.1"/>
    </source>
</evidence>
<sequence>MKKILTPILAASFLFSAGCATMFNGSSQTVNIRSNDAEAKLYVNEEYMGKNNAVYTFKKKENYVLKAEKNGCKTTTVIPQKTFDPTTLLGVFIDWGIISILVVDGAATGAWQKFNQTSYIVDPDC</sequence>
<keyword evidence="1" id="KW-0732">Signal</keyword>
<accession>N8XYC9</accession>
<evidence type="ECO:0000313" key="3">
    <source>
        <dbReference type="Proteomes" id="UP000018438"/>
    </source>
</evidence>
<evidence type="ECO:0008006" key="4">
    <source>
        <dbReference type="Google" id="ProtNLM"/>
    </source>
</evidence>
<name>N8XYC9_9GAMM</name>
<dbReference type="Proteomes" id="UP000018438">
    <property type="component" value="Unassembled WGS sequence"/>
</dbReference>
<feature type="signal peptide" evidence="1">
    <location>
        <begin position="1"/>
        <end position="22"/>
    </location>
</feature>
<dbReference type="HOGENOM" id="CLU_160499_0_0_6"/>